<accession>A0A4S8KL26</accession>
<keyword evidence="1" id="KW-0812">Transmembrane</keyword>
<proteinExistence type="predicted"/>
<name>A0A4S8KL26_DENBC</name>
<evidence type="ECO:0000313" key="2">
    <source>
        <dbReference type="EMBL" id="THU76210.1"/>
    </source>
</evidence>
<feature type="transmembrane region" description="Helical" evidence="1">
    <location>
        <begin position="59"/>
        <end position="81"/>
    </location>
</feature>
<dbReference type="EMBL" id="ML181082">
    <property type="protein sequence ID" value="THU76210.1"/>
    <property type="molecule type" value="Genomic_DNA"/>
</dbReference>
<keyword evidence="1" id="KW-1133">Transmembrane helix</keyword>
<dbReference type="Proteomes" id="UP000297245">
    <property type="component" value="Unassembled WGS sequence"/>
</dbReference>
<sequence>MSCRDGPRLGSFWESGSLNWDAHRTDWTIGACSVRIRSFQFSRCIATRLSLYRHGNHLLMFRVPTLPVCVPCLPLSLYFLAFHRLRLSVRYIQNIYQPCRASLNLRLSPLSRYSH</sequence>
<organism evidence="2 3">
    <name type="scientific">Dendrothele bispora (strain CBS 962.96)</name>
    <dbReference type="NCBI Taxonomy" id="1314807"/>
    <lineage>
        <taxon>Eukaryota</taxon>
        <taxon>Fungi</taxon>
        <taxon>Dikarya</taxon>
        <taxon>Basidiomycota</taxon>
        <taxon>Agaricomycotina</taxon>
        <taxon>Agaricomycetes</taxon>
        <taxon>Agaricomycetidae</taxon>
        <taxon>Agaricales</taxon>
        <taxon>Agaricales incertae sedis</taxon>
        <taxon>Dendrothele</taxon>
    </lineage>
</organism>
<gene>
    <name evidence="2" type="ORF">K435DRAFT_184758</name>
</gene>
<evidence type="ECO:0000256" key="1">
    <source>
        <dbReference type="SAM" id="Phobius"/>
    </source>
</evidence>
<dbReference type="AlphaFoldDB" id="A0A4S8KL26"/>
<reference evidence="2 3" key="1">
    <citation type="journal article" date="2019" name="Nat. Ecol. Evol.">
        <title>Megaphylogeny resolves global patterns of mushroom evolution.</title>
        <authorList>
            <person name="Varga T."/>
            <person name="Krizsan K."/>
            <person name="Foldi C."/>
            <person name="Dima B."/>
            <person name="Sanchez-Garcia M."/>
            <person name="Sanchez-Ramirez S."/>
            <person name="Szollosi G.J."/>
            <person name="Szarkandi J.G."/>
            <person name="Papp V."/>
            <person name="Albert L."/>
            <person name="Andreopoulos W."/>
            <person name="Angelini C."/>
            <person name="Antonin V."/>
            <person name="Barry K.W."/>
            <person name="Bougher N.L."/>
            <person name="Buchanan P."/>
            <person name="Buyck B."/>
            <person name="Bense V."/>
            <person name="Catcheside P."/>
            <person name="Chovatia M."/>
            <person name="Cooper J."/>
            <person name="Damon W."/>
            <person name="Desjardin D."/>
            <person name="Finy P."/>
            <person name="Geml J."/>
            <person name="Haridas S."/>
            <person name="Hughes K."/>
            <person name="Justo A."/>
            <person name="Karasinski D."/>
            <person name="Kautmanova I."/>
            <person name="Kiss B."/>
            <person name="Kocsube S."/>
            <person name="Kotiranta H."/>
            <person name="LaButti K.M."/>
            <person name="Lechner B.E."/>
            <person name="Liimatainen K."/>
            <person name="Lipzen A."/>
            <person name="Lukacs Z."/>
            <person name="Mihaltcheva S."/>
            <person name="Morgado L.N."/>
            <person name="Niskanen T."/>
            <person name="Noordeloos M.E."/>
            <person name="Ohm R.A."/>
            <person name="Ortiz-Santana B."/>
            <person name="Ovrebo C."/>
            <person name="Racz N."/>
            <person name="Riley R."/>
            <person name="Savchenko A."/>
            <person name="Shiryaev A."/>
            <person name="Soop K."/>
            <person name="Spirin V."/>
            <person name="Szebenyi C."/>
            <person name="Tomsovsky M."/>
            <person name="Tulloss R.E."/>
            <person name="Uehling J."/>
            <person name="Grigoriev I.V."/>
            <person name="Vagvolgyi C."/>
            <person name="Papp T."/>
            <person name="Martin F.M."/>
            <person name="Miettinen O."/>
            <person name="Hibbett D.S."/>
            <person name="Nagy L.G."/>
        </authorList>
    </citation>
    <scope>NUCLEOTIDE SEQUENCE [LARGE SCALE GENOMIC DNA]</scope>
    <source>
        <strain evidence="2 3">CBS 962.96</strain>
    </source>
</reference>
<evidence type="ECO:0000313" key="3">
    <source>
        <dbReference type="Proteomes" id="UP000297245"/>
    </source>
</evidence>
<protein>
    <submittedName>
        <fullName evidence="2">Uncharacterized protein</fullName>
    </submittedName>
</protein>
<dbReference type="OrthoDB" id="5348404at2759"/>
<keyword evidence="1" id="KW-0472">Membrane</keyword>
<keyword evidence="3" id="KW-1185">Reference proteome</keyword>